<gene>
    <name evidence="2" type="ORF">LG35_01630</name>
</gene>
<dbReference type="SUPFAM" id="SSF51569">
    <property type="entry name" value="Aldolase"/>
    <property type="match status" value="1"/>
</dbReference>
<name>A0ABR4YKH3_9BACT</name>
<feature type="domain" description="Peptidase U32 collagenase" evidence="1">
    <location>
        <begin position="381"/>
        <end position="494"/>
    </location>
</feature>
<evidence type="ECO:0000313" key="3">
    <source>
        <dbReference type="Proteomes" id="UP000030889"/>
    </source>
</evidence>
<dbReference type="InterPro" id="IPR051454">
    <property type="entry name" value="RNA/ubiquinone_mod_enzymes"/>
</dbReference>
<evidence type="ECO:0000313" key="2">
    <source>
        <dbReference type="EMBL" id="KHE42742.1"/>
    </source>
</evidence>
<dbReference type="InterPro" id="IPR001539">
    <property type="entry name" value="Peptidase_U32"/>
</dbReference>
<dbReference type="PANTHER" id="PTHR30217">
    <property type="entry name" value="PEPTIDASE U32 FAMILY"/>
    <property type="match status" value="1"/>
</dbReference>
<comment type="caution">
    <text evidence="2">The sequence shown here is derived from an EMBL/GenBank/DDBJ whole genome shotgun (WGS) entry which is preliminary data.</text>
</comment>
<sequence>MLWKPGKIELLAPARDLRSARAAIDCGADAVYMGGPRFGARQAAGNSVADIAAVAEYARRFGVRVYVTLNTLLFDDELADAERIARQVVEAGADALIVQDMAYLEMELEGVELHASTQTFNASPEKAAFLADCGFSRVILERNLSLEEIRRIRAATDVELECFVHGAICVCYSGRCYMSRTMSPRSGNRGDCMQACRLPYDLLDAAGNVLMAGKHLLSVRDMDLSGRLGDLLDAGVTSFKIEGRLKDEAYVRNVVAWYRTRLDREIAARPGLVRASEGQSDPGFEPDLARTFSRGRTEYFFDGRRAGVSTPDTPKAVGGFVCRVACSGPGWFEPQGGEAFAPGDGICFMYGGRLAGTNVNGTEGGRVQLNKEWKLPAGTEIYRNYDRRFSARLEGARARRSVRVSVTVSFDEGAVSAEFRDGDGCSATASVVCGNGAAREPEKVLEMLRTQLVRSGDTMFDVAEVCFADGTEGVPFVRVSEANALRREGLEALLCHRTERRTERHPARAAAGCRYPYGTPEASENVTNRLARRFYERVGGAGAAPGYDLQADLRGVAVMRTPFCVRREHGMCLKGRRDEGPAPLWLRHGPFVYRLEFDCAQCMMSVVFEGRG</sequence>
<accession>A0ABR4YKH3</accession>
<dbReference type="PANTHER" id="PTHR30217:SF10">
    <property type="entry name" value="23S RRNA 5-HYDROXYCYTIDINE C2501 SYNTHASE"/>
    <property type="match status" value="1"/>
</dbReference>
<organism evidence="2 3">
    <name type="scientific">Alistipes inops</name>
    <dbReference type="NCBI Taxonomy" id="1501391"/>
    <lineage>
        <taxon>Bacteria</taxon>
        <taxon>Pseudomonadati</taxon>
        <taxon>Bacteroidota</taxon>
        <taxon>Bacteroidia</taxon>
        <taxon>Bacteroidales</taxon>
        <taxon>Rikenellaceae</taxon>
        <taxon>Alistipes</taxon>
    </lineage>
</organism>
<dbReference type="CDD" id="cd00945">
    <property type="entry name" value="Aldolase_Class_I"/>
    <property type="match status" value="1"/>
</dbReference>
<protein>
    <recommendedName>
        <fullName evidence="1">Peptidase U32 collagenase domain-containing protein</fullName>
    </recommendedName>
</protein>
<proteinExistence type="predicted"/>
<keyword evidence="3" id="KW-1185">Reference proteome</keyword>
<dbReference type="Proteomes" id="UP000030889">
    <property type="component" value="Unassembled WGS sequence"/>
</dbReference>
<evidence type="ECO:0000259" key="1">
    <source>
        <dbReference type="Pfam" id="PF12392"/>
    </source>
</evidence>
<dbReference type="EMBL" id="JRGF01000002">
    <property type="protein sequence ID" value="KHE42742.1"/>
    <property type="molecule type" value="Genomic_DNA"/>
</dbReference>
<dbReference type="PROSITE" id="PS01276">
    <property type="entry name" value="PEPTIDASE_U32"/>
    <property type="match status" value="1"/>
</dbReference>
<dbReference type="Pfam" id="PF01136">
    <property type="entry name" value="Peptidase_U32"/>
    <property type="match status" value="1"/>
</dbReference>
<dbReference type="Pfam" id="PF12392">
    <property type="entry name" value="DUF3656"/>
    <property type="match status" value="1"/>
</dbReference>
<dbReference type="InterPro" id="IPR020988">
    <property type="entry name" value="Pept_U32_collagenase"/>
</dbReference>
<reference evidence="2 3" key="1">
    <citation type="submission" date="2014-09" db="EMBL/GenBank/DDBJ databases">
        <title>Alistipes sp. 627, sp. nov., a novel member of the family Rikenellaceae isolated from human faeces.</title>
        <authorList>
            <person name="Shkoporov A.N."/>
            <person name="Chaplin A.V."/>
            <person name="Motuzova O.V."/>
            <person name="Kafarskaia L.I."/>
            <person name="Khokhlova E.V."/>
            <person name="Efimov B.A."/>
        </authorList>
    </citation>
    <scope>NUCLEOTIDE SEQUENCE [LARGE SCALE GENOMIC DNA]</scope>
    <source>
        <strain evidence="2 3">627</strain>
    </source>
</reference>